<keyword evidence="3" id="KW-1185">Reference proteome</keyword>
<feature type="transmembrane region" description="Helical" evidence="1">
    <location>
        <begin position="59"/>
        <end position="78"/>
    </location>
</feature>
<organism evidence="2 3">
    <name type="scientific">Elysia crispata</name>
    <name type="common">lettuce slug</name>
    <dbReference type="NCBI Taxonomy" id="231223"/>
    <lineage>
        <taxon>Eukaryota</taxon>
        <taxon>Metazoa</taxon>
        <taxon>Spiralia</taxon>
        <taxon>Lophotrochozoa</taxon>
        <taxon>Mollusca</taxon>
        <taxon>Gastropoda</taxon>
        <taxon>Heterobranchia</taxon>
        <taxon>Euthyneura</taxon>
        <taxon>Panpulmonata</taxon>
        <taxon>Sacoglossa</taxon>
        <taxon>Placobranchoidea</taxon>
        <taxon>Plakobranchidae</taxon>
        <taxon>Elysia</taxon>
    </lineage>
</organism>
<feature type="transmembrane region" description="Helical" evidence="1">
    <location>
        <begin position="286"/>
        <end position="309"/>
    </location>
</feature>
<accession>A0AAE1D4D7</accession>
<dbReference type="Proteomes" id="UP001283361">
    <property type="component" value="Unassembled WGS sequence"/>
</dbReference>
<evidence type="ECO:0000256" key="1">
    <source>
        <dbReference type="SAM" id="Phobius"/>
    </source>
</evidence>
<dbReference type="SUPFAM" id="SSF81321">
    <property type="entry name" value="Family A G protein-coupled receptor-like"/>
    <property type="match status" value="1"/>
</dbReference>
<evidence type="ECO:0008006" key="4">
    <source>
        <dbReference type="Google" id="ProtNLM"/>
    </source>
</evidence>
<feature type="transmembrane region" description="Helical" evidence="1">
    <location>
        <begin position="252"/>
        <end position="274"/>
    </location>
</feature>
<keyword evidence="1" id="KW-0812">Transmembrane</keyword>
<dbReference type="AlphaFoldDB" id="A0AAE1D4D7"/>
<evidence type="ECO:0000313" key="2">
    <source>
        <dbReference type="EMBL" id="KAK3756073.1"/>
    </source>
</evidence>
<name>A0AAE1D4D7_9GAST</name>
<comment type="caution">
    <text evidence="2">The sequence shown here is derived from an EMBL/GenBank/DDBJ whole genome shotgun (WGS) entry which is preliminary data.</text>
</comment>
<proteinExistence type="predicted"/>
<gene>
    <name evidence="2" type="ORF">RRG08_015382</name>
</gene>
<feature type="transmembrane region" description="Helical" evidence="1">
    <location>
        <begin position="121"/>
        <end position="139"/>
    </location>
</feature>
<dbReference type="EMBL" id="JAWDGP010005566">
    <property type="protein sequence ID" value="KAK3756073.1"/>
    <property type="molecule type" value="Genomic_DNA"/>
</dbReference>
<feature type="transmembrane region" description="Helical" evidence="1">
    <location>
        <begin position="28"/>
        <end position="47"/>
    </location>
</feature>
<keyword evidence="1" id="KW-0472">Membrane</keyword>
<keyword evidence="1" id="KW-1133">Transmembrane helix</keyword>
<feature type="transmembrane region" description="Helical" evidence="1">
    <location>
        <begin position="190"/>
        <end position="210"/>
    </location>
</feature>
<feature type="transmembrane region" description="Helical" evidence="1">
    <location>
        <begin position="160"/>
        <end position="178"/>
    </location>
</feature>
<dbReference type="Gene3D" id="1.20.1070.10">
    <property type="entry name" value="Rhodopsin 7-helix transmembrane proteins"/>
    <property type="match status" value="1"/>
</dbReference>
<evidence type="ECO:0000313" key="3">
    <source>
        <dbReference type="Proteomes" id="UP001283361"/>
    </source>
</evidence>
<protein>
    <recommendedName>
        <fullName evidence="4">G protein-coupled receptor</fullName>
    </recommendedName>
</protein>
<reference evidence="2" key="1">
    <citation type="journal article" date="2023" name="G3 (Bethesda)">
        <title>A reference genome for the long-term kleptoplast-retaining sea slug Elysia crispata morphotype clarki.</title>
        <authorList>
            <person name="Eastman K.E."/>
            <person name="Pendleton A.L."/>
            <person name="Shaikh M.A."/>
            <person name="Suttiyut T."/>
            <person name="Ogas R."/>
            <person name="Tomko P."/>
            <person name="Gavelis G."/>
            <person name="Widhalm J.R."/>
            <person name="Wisecaver J.H."/>
        </authorList>
    </citation>
    <scope>NUCLEOTIDE SEQUENCE</scope>
    <source>
        <strain evidence="2">ECLA1</strain>
    </source>
</reference>
<sequence length="339" mass="38421">MLLNVSQLLADNHTSDTVKVLLVSQHAVLLPINLFAGLLNAAAFSTVIRSAASCSVREVRLASFAFIECLCGVFGFGIDLLYLVGDIPCSANCELTFDPGEASGPEVKVTILRYCMYVLRAAHYCYYLLNSMYNWILFVHPLQFQRFSRHRHLYMSQAGCWLYSLVVNIFILVDGLKYHSDTMFFTFRAYAVPVLHTFISAISFGLHYNLARVAVRQIRETSKLADLQARLHPGDNFNRESARRRSHSKKNLHVFFLFILMFGTFLITTSPGIYYRAFRIPLPPTLGTVATLLALDVLPSLHYICTFILTATKNPVVRTGLQEYVRSVSRFLCCENHCF</sequence>